<reference evidence="1 2" key="1">
    <citation type="submission" date="2018-05" db="EMBL/GenBank/DDBJ databases">
        <title>Leucothrix arctica sp. nov., isolated from Arctic seawater.</title>
        <authorList>
            <person name="Choi A."/>
            <person name="Baek K."/>
        </authorList>
    </citation>
    <scope>NUCLEOTIDE SEQUENCE [LARGE SCALE GENOMIC DNA]</scope>
    <source>
        <strain evidence="1 2">JCM 18388</strain>
    </source>
</reference>
<evidence type="ECO:0000313" key="1">
    <source>
        <dbReference type="EMBL" id="PWQ92271.1"/>
    </source>
</evidence>
<name>A0A317C259_9GAMM</name>
<dbReference type="Proteomes" id="UP000245539">
    <property type="component" value="Unassembled WGS sequence"/>
</dbReference>
<protein>
    <recommendedName>
        <fullName evidence="3">DUF4276 domain-containing protein</fullName>
    </recommendedName>
</protein>
<dbReference type="Pfam" id="PF14103">
    <property type="entry name" value="DUF4276"/>
    <property type="match status" value="1"/>
</dbReference>
<dbReference type="RefSeq" id="WP_109839804.1">
    <property type="nucleotide sequence ID" value="NZ_QGKM01000100.1"/>
</dbReference>
<organism evidence="1 2">
    <name type="scientific">Leucothrix pacifica</name>
    <dbReference type="NCBI Taxonomy" id="1247513"/>
    <lineage>
        <taxon>Bacteria</taxon>
        <taxon>Pseudomonadati</taxon>
        <taxon>Pseudomonadota</taxon>
        <taxon>Gammaproteobacteria</taxon>
        <taxon>Thiotrichales</taxon>
        <taxon>Thiotrichaceae</taxon>
        <taxon>Leucothrix</taxon>
    </lineage>
</organism>
<sequence>MQRIHVICEGQTEEMFVNEVMGGYFESRGIYLQPALLGKPGHKGGNVQFQRVLRDVQLRLLGDTSAYCTTFLDFYGLPENFPGKAEALLQNDLNTKSQTICTVFSKQLKEHLGANAVRRFIPHIQFYEFEGLLFSNPQKLANESGHAELQQDLQKIRHQFETPEHINNDPNTAPSKRIQALIREYDKVIYGSLIALDIGLEEMRSECALFNSWISRLLALSDNDI</sequence>
<dbReference type="OrthoDB" id="9801478at2"/>
<proteinExistence type="predicted"/>
<dbReference type="AlphaFoldDB" id="A0A317C259"/>
<evidence type="ECO:0000313" key="2">
    <source>
        <dbReference type="Proteomes" id="UP000245539"/>
    </source>
</evidence>
<dbReference type="InterPro" id="IPR025455">
    <property type="entry name" value="DUF4276"/>
</dbReference>
<dbReference type="EMBL" id="QGKM01000100">
    <property type="protein sequence ID" value="PWQ92271.1"/>
    <property type="molecule type" value="Genomic_DNA"/>
</dbReference>
<evidence type="ECO:0008006" key="3">
    <source>
        <dbReference type="Google" id="ProtNLM"/>
    </source>
</evidence>
<keyword evidence="2" id="KW-1185">Reference proteome</keyword>
<comment type="caution">
    <text evidence="1">The sequence shown here is derived from an EMBL/GenBank/DDBJ whole genome shotgun (WGS) entry which is preliminary data.</text>
</comment>
<accession>A0A317C259</accession>
<gene>
    <name evidence="1" type="ORF">DKW60_21950</name>
</gene>